<feature type="signal peptide" evidence="1">
    <location>
        <begin position="1"/>
        <end position="20"/>
    </location>
</feature>
<sequence length="198" mass="21357">MLAVGLMAAGVAMAATPAVADEGDRSDETVVINGREFGPEDGLEVITESYEMKPGGEPVGAEFPSAPTGEITPLVYWGSSYAYAEEILYLMYRGYGYAAANVYSGKRIISVCFWWTRAGVRLSPNTCSNAWSTGSSWNPGLQVGRDQWDTLDPNAPPTVFNIQTTRIDPGIYWAASWVRPSRGVLEGRTHESCTSSGA</sequence>
<feature type="chain" id="PRO_5030938623" evidence="1">
    <location>
        <begin position="21"/>
        <end position="198"/>
    </location>
</feature>
<evidence type="ECO:0000313" key="3">
    <source>
        <dbReference type="Proteomes" id="UP000576969"/>
    </source>
</evidence>
<protein>
    <submittedName>
        <fullName evidence="2">Uncharacterized protein</fullName>
    </submittedName>
</protein>
<organism evidence="2 3">
    <name type="scientific">Microbacterium immunditiarum</name>
    <dbReference type="NCBI Taxonomy" id="337480"/>
    <lineage>
        <taxon>Bacteria</taxon>
        <taxon>Bacillati</taxon>
        <taxon>Actinomycetota</taxon>
        <taxon>Actinomycetes</taxon>
        <taxon>Micrococcales</taxon>
        <taxon>Microbacteriaceae</taxon>
        <taxon>Microbacterium</taxon>
    </lineage>
</organism>
<keyword evidence="3" id="KW-1185">Reference proteome</keyword>
<dbReference type="Proteomes" id="UP000576969">
    <property type="component" value="Unassembled WGS sequence"/>
</dbReference>
<evidence type="ECO:0000256" key="1">
    <source>
        <dbReference type="SAM" id="SignalP"/>
    </source>
</evidence>
<keyword evidence="1" id="KW-0732">Signal</keyword>
<dbReference type="AlphaFoldDB" id="A0A7Y9KKC3"/>
<evidence type="ECO:0000313" key="2">
    <source>
        <dbReference type="EMBL" id="NYE20586.1"/>
    </source>
</evidence>
<dbReference type="RefSeq" id="WP_179490643.1">
    <property type="nucleotide sequence ID" value="NZ_JACCBV010000001.1"/>
</dbReference>
<gene>
    <name evidence="2" type="ORF">BJ991_002614</name>
</gene>
<name>A0A7Y9KKC3_9MICO</name>
<proteinExistence type="predicted"/>
<reference evidence="2 3" key="1">
    <citation type="submission" date="2020-07" db="EMBL/GenBank/DDBJ databases">
        <title>Sequencing the genomes of 1000 actinobacteria strains.</title>
        <authorList>
            <person name="Klenk H.-P."/>
        </authorList>
    </citation>
    <scope>NUCLEOTIDE SEQUENCE [LARGE SCALE GENOMIC DNA]</scope>
    <source>
        <strain evidence="2 3">DSM 24662</strain>
    </source>
</reference>
<accession>A0A7Y9KKC3</accession>
<dbReference type="EMBL" id="JACCBV010000001">
    <property type="protein sequence ID" value="NYE20586.1"/>
    <property type="molecule type" value="Genomic_DNA"/>
</dbReference>
<comment type="caution">
    <text evidence="2">The sequence shown here is derived from an EMBL/GenBank/DDBJ whole genome shotgun (WGS) entry which is preliminary data.</text>
</comment>